<proteinExistence type="predicted"/>
<evidence type="ECO:0000256" key="2">
    <source>
        <dbReference type="SAM" id="MobiDB-lite"/>
    </source>
</evidence>
<dbReference type="EMBL" id="JBGBPQ010000019">
    <property type="protein sequence ID" value="KAL1504979.1"/>
    <property type="molecule type" value="Genomic_DNA"/>
</dbReference>
<keyword evidence="1" id="KW-0677">Repeat</keyword>
<feature type="compositionally biased region" description="Acidic residues" evidence="2">
    <location>
        <begin position="1"/>
        <end position="14"/>
    </location>
</feature>
<organism evidence="4 5">
    <name type="scientific">Prymnesium parvum</name>
    <name type="common">Toxic golden alga</name>
    <dbReference type="NCBI Taxonomy" id="97485"/>
    <lineage>
        <taxon>Eukaryota</taxon>
        <taxon>Haptista</taxon>
        <taxon>Haptophyta</taxon>
        <taxon>Prymnesiophyceae</taxon>
        <taxon>Prymnesiales</taxon>
        <taxon>Prymnesiaceae</taxon>
        <taxon>Prymnesium</taxon>
    </lineage>
</organism>
<dbReference type="AlphaFoldDB" id="A0AB34IT99"/>
<evidence type="ECO:0000313" key="4">
    <source>
        <dbReference type="EMBL" id="KAL1504979.1"/>
    </source>
</evidence>
<gene>
    <name evidence="4" type="ORF">AB1Y20_008745</name>
</gene>
<name>A0AB34IT99_PRYPA</name>
<dbReference type="InterPro" id="IPR041243">
    <property type="entry name" value="STI1/HOP_DP"/>
</dbReference>
<feature type="domain" description="STI1/HOP DP" evidence="3">
    <location>
        <begin position="214"/>
        <end position="267"/>
    </location>
</feature>
<dbReference type="Pfam" id="PF17830">
    <property type="entry name" value="STI1-HOP_DP"/>
    <property type="match status" value="1"/>
</dbReference>
<feature type="region of interest" description="Disordered" evidence="2">
    <location>
        <begin position="1"/>
        <end position="76"/>
    </location>
</feature>
<evidence type="ECO:0000259" key="3">
    <source>
        <dbReference type="Pfam" id="PF17830"/>
    </source>
</evidence>
<protein>
    <recommendedName>
        <fullName evidence="3">STI1/HOP DP domain-containing protein</fullName>
    </recommendedName>
</protein>
<keyword evidence="5" id="KW-1185">Reference proteome</keyword>
<feature type="compositionally biased region" description="Low complexity" evidence="2">
    <location>
        <begin position="16"/>
        <end position="27"/>
    </location>
</feature>
<comment type="caution">
    <text evidence="4">The sequence shown here is derived from an EMBL/GenBank/DDBJ whole genome shotgun (WGS) entry which is preliminary data.</text>
</comment>
<sequence>MSYLEAEDLMDEGEVPPLLAAPPTKSAAPPPAPPASSVGAPRSKPPQERGGLKKGFLAGPAKAEKPKAAAAGEEMATLKADGRAKAKSLELPEVQQRLAHEREAASGGGGSNSWVTAELMQKIGANPTLRKAFTDPRCQEAMAALQADPRAAMEKYGTSAEMREFIRAFMELMAEHFTALAEKQEAAGGEAAGKGGAAAAAIAPAKSAEERKAEAAVQEAMRNPEVVAILQEPQVQAVLGRLQAGRAHELDAEMRRDPALVAKLRKLSEAGLIGMHWAP</sequence>
<evidence type="ECO:0000256" key="1">
    <source>
        <dbReference type="ARBA" id="ARBA00022737"/>
    </source>
</evidence>
<dbReference type="Proteomes" id="UP001515480">
    <property type="component" value="Unassembled WGS sequence"/>
</dbReference>
<accession>A0AB34IT99</accession>
<evidence type="ECO:0000313" key="5">
    <source>
        <dbReference type="Proteomes" id="UP001515480"/>
    </source>
</evidence>
<dbReference type="Gene3D" id="1.10.260.100">
    <property type="match status" value="2"/>
</dbReference>
<reference evidence="4 5" key="1">
    <citation type="journal article" date="2024" name="Science">
        <title>Giant polyketide synthase enzymes in the biosynthesis of giant marine polyether toxins.</title>
        <authorList>
            <person name="Fallon T.R."/>
            <person name="Shende V.V."/>
            <person name="Wierzbicki I.H."/>
            <person name="Pendleton A.L."/>
            <person name="Watervoot N.F."/>
            <person name="Auber R.P."/>
            <person name="Gonzalez D.J."/>
            <person name="Wisecaver J.H."/>
            <person name="Moore B.S."/>
        </authorList>
    </citation>
    <scope>NUCLEOTIDE SEQUENCE [LARGE SCALE GENOMIC DNA]</scope>
    <source>
        <strain evidence="4 5">12B1</strain>
    </source>
</reference>